<dbReference type="EMBL" id="CADCTR010002624">
    <property type="protein sequence ID" value="CAA9363347.1"/>
    <property type="molecule type" value="Genomic_DNA"/>
</dbReference>
<accession>A0A6J4MQ49</accession>
<proteinExistence type="predicted"/>
<evidence type="ECO:0000313" key="1">
    <source>
        <dbReference type="EMBL" id="CAA9363347.1"/>
    </source>
</evidence>
<name>A0A6J4MQ49_9CHLR</name>
<sequence>MGGDLQADGQCILPNVLLYFLQGERSMNGATKTGTLASAGN</sequence>
<protein>
    <submittedName>
        <fullName evidence="1">Uncharacterized protein</fullName>
    </submittedName>
</protein>
<organism evidence="1">
    <name type="scientific">uncultured Chloroflexia bacterium</name>
    <dbReference type="NCBI Taxonomy" id="1672391"/>
    <lineage>
        <taxon>Bacteria</taxon>
        <taxon>Bacillati</taxon>
        <taxon>Chloroflexota</taxon>
        <taxon>Chloroflexia</taxon>
        <taxon>environmental samples</taxon>
    </lineage>
</organism>
<gene>
    <name evidence="1" type="ORF">AVDCRST_MAG93-7788</name>
</gene>
<reference evidence="1" key="1">
    <citation type="submission" date="2020-02" db="EMBL/GenBank/DDBJ databases">
        <authorList>
            <person name="Meier V. D."/>
        </authorList>
    </citation>
    <scope>NUCLEOTIDE SEQUENCE</scope>
    <source>
        <strain evidence="1">AVDCRST_MAG93</strain>
    </source>
</reference>
<dbReference type="AlphaFoldDB" id="A0A6J4MQ49"/>